<dbReference type="InterPro" id="IPR024079">
    <property type="entry name" value="MetalloPept_cat_dom_sf"/>
</dbReference>
<accession>A0ABQ9G2J3</accession>
<proteinExistence type="predicted"/>
<dbReference type="InterPro" id="IPR018497">
    <property type="entry name" value="Peptidase_M13_C"/>
</dbReference>
<evidence type="ECO:0000313" key="4">
    <source>
        <dbReference type="Proteomes" id="UP001159363"/>
    </source>
</evidence>
<organism evidence="3 4">
    <name type="scientific">Dryococelus australis</name>
    <dbReference type="NCBI Taxonomy" id="614101"/>
    <lineage>
        <taxon>Eukaryota</taxon>
        <taxon>Metazoa</taxon>
        <taxon>Ecdysozoa</taxon>
        <taxon>Arthropoda</taxon>
        <taxon>Hexapoda</taxon>
        <taxon>Insecta</taxon>
        <taxon>Pterygota</taxon>
        <taxon>Neoptera</taxon>
        <taxon>Polyneoptera</taxon>
        <taxon>Phasmatodea</taxon>
        <taxon>Verophasmatodea</taxon>
        <taxon>Anareolatae</taxon>
        <taxon>Phasmatidae</taxon>
        <taxon>Eurycanthinae</taxon>
        <taxon>Dryococelus</taxon>
    </lineage>
</organism>
<name>A0ABQ9G2J3_9NEOP</name>
<dbReference type="PROSITE" id="PS51885">
    <property type="entry name" value="NEPRILYSIN"/>
    <property type="match status" value="1"/>
</dbReference>
<feature type="domain" description="Peptidase M13 C-terminal" evidence="2">
    <location>
        <begin position="58"/>
        <end position="201"/>
    </location>
</feature>
<evidence type="ECO:0000256" key="1">
    <source>
        <dbReference type="SAM" id="MobiDB-lite"/>
    </source>
</evidence>
<sequence>MKERRKLENPEKTRRQAGATPPRNEPAGSDEIVDCIDRQAVMRLWTVLTAWQLEAVGTEKTLVEYEQRVQCIVEQYSQYNVTQLGDNFTVNGINTQGENIADNGGLREALRAYRKFRARQDEHHDKILPGLAQFSPEQLFFLGFAHMWCGNSTRGALKSRVVDGVHSPNRYRVIGTLSNSVEFSEAWNCPPGSPMNPEKKCVLW</sequence>
<evidence type="ECO:0000259" key="2">
    <source>
        <dbReference type="Pfam" id="PF01431"/>
    </source>
</evidence>
<dbReference type="EMBL" id="JARBHB010000016">
    <property type="protein sequence ID" value="KAJ8866695.1"/>
    <property type="molecule type" value="Genomic_DNA"/>
</dbReference>
<gene>
    <name evidence="3" type="ORF">PR048_032556</name>
</gene>
<feature type="region of interest" description="Disordered" evidence="1">
    <location>
        <begin position="1"/>
        <end position="30"/>
    </location>
</feature>
<dbReference type="Gene3D" id="3.40.390.10">
    <property type="entry name" value="Collagenase (Catalytic Domain)"/>
    <property type="match status" value="1"/>
</dbReference>
<protein>
    <recommendedName>
        <fullName evidence="2">Peptidase M13 C-terminal domain-containing protein</fullName>
    </recommendedName>
</protein>
<keyword evidence="4" id="KW-1185">Reference proteome</keyword>
<feature type="compositionally biased region" description="Basic and acidic residues" evidence="1">
    <location>
        <begin position="1"/>
        <end position="14"/>
    </location>
</feature>
<dbReference type="PANTHER" id="PTHR11733:SF133">
    <property type="entry name" value="PHOSPHATE-REGULATING NEUTRAL ENDOPEPTIDASE PHEX"/>
    <property type="match status" value="1"/>
</dbReference>
<comment type="caution">
    <text evidence="3">The sequence shown here is derived from an EMBL/GenBank/DDBJ whole genome shotgun (WGS) entry which is preliminary data.</text>
</comment>
<reference evidence="3 4" key="1">
    <citation type="submission" date="2023-02" db="EMBL/GenBank/DDBJ databases">
        <title>LHISI_Scaffold_Assembly.</title>
        <authorList>
            <person name="Stuart O.P."/>
            <person name="Cleave R."/>
            <person name="Magrath M.J.L."/>
            <person name="Mikheyev A.S."/>
        </authorList>
    </citation>
    <scope>NUCLEOTIDE SEQUENCE [LARGE SCALE GENOMIC DNA]</scope>
    <source>
        <strain evidence="3">Daus_M_001</strain>
        <tissue evidence="3">Leg muscle</tissue>
    </source>
</reference>
<dbReference type="Pfam" id="PF01431">
    <property type="entry name" value="Peptidase_M13"/>
    <property type="match status" value="1"/>
</dbReference>
<dbReference type="PANTHER" id="PTHR11733">
    <property type="entry name" value="ZINC METALLOPROTEASE FAMILY M13 NEPRILYSIN-RELATED"/>
    <property type="match status" value="1"/>
</dbReference>
<dbReference type="SUPFAM" id="SSF55486">
    <property type="entry name" value="Metalloproteases ('zincins'), catalytic domain"/>
    <property type="match status" value="1"/>
</dbReference>
<evidence type="ECO:0000313" key="3">
    <source>
        <dbReference type="EMBL" id="KAJ8866695.1"/>
    </source>
</evidence>
<dbReference type="Proteomes" id="UP001159363">
    <property type="component" value="Chromosome 15"/>
</dbReference>
<dbReference type="InterPro" id="IPR000718">
    <property type="entry name" value="Peptidase_M13"/>
</dbReference>